<reference evidence="1" key="1">
    <citation type="submission" date="2013-07" db="EMBL/GenBank/DDBJ databases">
        <title>The genome of an arbuscular mycorrhizal fungus provides insights into the evolution of the oldest plant symbiosis.</title>
        <authorList>
            <consortium name="DOE Joint Genome Institute"/>
            <person name="Tisserant E."/>
            <person name="Malbreil M."/>
            <person name="Kuo A."/>
            <person name="Kohler A."/>
            <person name="Symeonidi A."/>
            <person name="Balestrini R."/>
            <person name="Charron P."/>
            <person name="Duensing N."/>
            <person name="Frei-dit-Frey N."/>
            <person name="Gianinazzi-Pearson V."/>
            <person name="Gilbert B."/>
            <person name="Handa Y."/>
            <person name="Hijri M."/>
            <person name="Kaul R."/>
            <person name="Kawaguchi M."/>
            <person name="Krajinski F."/>
            <person name="Lammers P."/>
            <person name="Lapierre D."/>
            <person name="Masclaux F.G."/>
            <person name="Murat C."/>
            <person name="Morin E."/>
            <person name="Ndikumana S."/>
            <person name="Pagni M."/>
            <person name="Petitpierre D."/>
            <person name="Requena N."/>
            <person name="Rosikiewicz P."/>
            <person name="Riley R."/>
            <person name="Saito K."/>
            <person name="San Clemente H."/>
            <person name="Shapiro H."/>
            <person name="van Tuinen D."/>
            <person name="Becard G."/>
            <person name="Bonfante P."/>
            <person name="Paszkowski U."/>
            <person name="Shachar-Hill Y."/>
            <person name="Young J.P."/>
            <person name="Sanders I.R."/>
            <person name="Henrissat B."/>
            <person name="Rensing S.A."/>
            <person name="Grigoriev I.V."/>
            <person name="Corradi N."/>
            <person name="Roux C."/>
            <person name="Martin F."/>
        </authorList>
    </citation>
    <scope>NUCLEOTIDE SEQUENCE</scope>
    <source>
        <strain evidence="1">DAOM 197198</strain>
    </source>
</reference>
<accession>U9ULV5</accession>
<evidence type="ECO:0000313" key="1">
    <source>
        <dbReference type="EMBL" id="ESA16576.1"/>
    </source>
</evidence>
<dbReference type="HOGENOM" id="CLU_2795220_0_0_1"/>
<sequence>MKAGSTIGLVKKIKVKKLFKHQKVRTDIVLKKEYAESFRSGDFATKVEDLYVGWYKGDTSTIQCAERD</sequence>
<proteinExistence type="predicted"/>
<name>U9ULV5_RHIID</name>
<dbReference type="VEuPathDB" id="FungiDB:RhiirFUN_023432"/>
<protein>
    <submittedName>
        <fullName evidence="1">Uncharacterized protein</fullName>
    </submittedName>
</protein>
<organism evidence="1">
    <name type="scientific">Rhizophagus irregularis (strain DAOM 181602 / DAOM 197198 / MUCL 43194)</name>
    <name type="common">Arbuscular mycorrhizal fungus</name>
    <name type="synonym">Glomus intraradices</name>
    <dbReference type="NCBI Taxonomy" id="747089"/>
    <lineage>
        <taxon>Eukaryota</taxon>
        <taxon>Fungi</taxon>
        <taxon>Fungi incertae sedis</taxon>
        <taxon>Mucoromycota</taxon>
        <taxon>Glomeromycotina</taxon>
        <taxon>Glomeromycetes</taxon>
        <taxon>Glomerales</taxon>
        <taxon>Glomeraceae</taxon>
        <taxon>Rhizophagus</taxon>
    </lineage>
</organism>
<dbReference type="EMBL" id="KI280944">
    <property type="protein sequence ID" value="ESA16576.1"/>
    <property type="molecule type" value="Genomic_DNA"/>
</dbReference>
<dbReference type="AlphaFoldDB" id="U9ULV5"/>
<gene>
    <name evidence="1" type="ORF">GLOINDRAFT_22679</name>
</gene>